<keyword evidence="3" id="KW-1185">Reference proteome</keyword>
<sequence length="253" mass="27712">MSLSPWQSLAEELDRWSATGRRLALWLRDDDAIAPSPALGHLSALAEDFDVPVLLAVIPMQAQPDLVPALRAMPRLLPCQHGVIHHNHAPAGAKKSEFGLDRPAAEVDAEIAQGRDRLRDLLGDAALPVFVPPWNRIDPHHAARLGALGFQALSCFRSYRHGPNGGPRLINTDLDVMDWQGGRIGRRAHDLLAELLPMLARRRLETAQPESALGLLLHHRDHDETAWSALRELLSAAAAHPAVRLADPRSLPA</sequence>
<reference evidence="1 3" key="1">
    <citation type="submission" date="2015-10" db="EMBL/GenBank/DDBJ databases">
        <title>Draft genome of Bosea thiooxidans.</title>
        <authorList>
            <person name="Wang X."/>
        </authorList>
    </citation>
    <scope>NUCLEOTIDE SEQUENCE [LARGE SCALE GENOMIC DNA]</scope>
    <source>
        <strain evidence="1 3">CGMCC 9174</strain>
    </source>
</reference>
<protein>
    <recommendedName>
        <fullName evidence="5">Polysaccharide deacetylase</fullName>
    </recommendedName>
</protein>
<organism evidence="1 3">
    <name type="scientific">Bosea thiooxidans</name>
    <dbReference type="NCBI Taxonomy" id="53254"/>
    <lineage>
        <taxon>Bacteria</taxon>
        <taxon>Pseudomonadati</taxon>
        <taxon>Pseudomonadota</taxon>
        <taxon>Alphaproteobacteria</taxon>
        <taxon>Hyphomicrobiales</taxon>
        <taxon>Boseaceae</taxon>
        <taxon>Bosea</taxon>
    </lineage>
</organism>
<dbReference type="OrthoDB" id="6086702at2"/>
<accession>A0A0Q3L407</accession>
<dbReference type="Gene3D" id="3.20.20.370">
    <property type="entry name" value="Glycoside hydrolase/deacetylase"/>
    <property type="match status" value="1"/>
</dbReference>
<dbReference type="CDD" id="cd10928">
    <property type="entry name" value="CE4_u4"/>
    <property type="match status" value="1"/>
</dbReference>
<dbReference type="SUPFAM" id="SSF88713">
    <property type="entry name" value="Glycoside hydrolase/deacetylase"/>
    <property type="match status" value="1"/>
</dbReference>
<proteinExistence type="predicted"/>
<dbReference type="AlphaFoldDB" id="A0A0Q3L407"/>
<dbReference type="EMBL" id="LMAR01000023">
    <property type="protein sequence ID" value="KQK31508.1"/>
    <property type="molecule type" value="Genomic_DNA"/>
</dbReference>
<reference evidence="2 4" key="2">
    <citation type="submission" date="2017-02" db="EMBL/GenBank/DDBJ databases">
        <authorList>
            <person name="Peterson S.W."/>
        </authorList>
    </citation>
    <scope>NUCLEOTIDE SEQUENCE [LARGE SCALE GENOMIC DNA]</scope>
    <source>
        <strain evidence="2 4">DSM 9653</strain>
    </source>
</reference>
<gene>
    <name evidence="1" type="ORF">ARD30_03660</name>
    <name evidence="2" type="ORF">SAMN05660750_02349</name>
</gene>
<evidence type="ECO:0008006" key="5">
    <source>
        <dbReference type="Google" id="ProtNLM"/>
    </source>
</evidence>
<name>A0A0Q3L407_9HYPH</name>
<dbReference type="STRING" id="53254.SAMN05660750_02349"/>
<evidence type="ECO:0000313" key="2">
    <source>
        <dbReference type="EMBL" id="SKB78720.1"/>
    </source>
</evidence>
<evidence type="ECO:0000313" key="3">
    <source>
        <dbReference type="Proteomes" id="UP000051562"/>
    </source>
</evidence>
<dbReference type="Proteomes" id="UP000190130">
    <property type="component" value="Unassembled WGS sequence"/>
</dbReference>
<evidence type="ECO:0000313" key="4">
    <source>
        <dbReference type="Proteomes" id="UP000190130"/>
    </source>
</evidence>
<dbReference type="GO" id="GO:0005975">
    <property type="term" value="P:carbohydrate metabolic process"/>
    <property type="evidence" value="ECO:0007669"/>
    <property type="project" value="InterPro"/>
</dbReference>
<dbReference type="RefSeq" id="WP_055727274.1">
    <property type="nucleotide sequence ID" value="NZ_FUYX01000005.1"/>
</dbReference>
<dbReference type="InterPro" id="IPR011330">
    <property type="entry name" value="Glyco_hydro/deAcase_b/a-brl"/>
</dbReference>
<evidence type="ECO:0000313" key="1">
    <source>
        <dbReference type="EMBL" id="KQK31508.1"/>
    </source>
</evidence>
<dbReference type="InterPro" id="IPR049591">
    <property type="entry name" value="CE4_u4-like"/>
</dbReference>
<dbReference type="Proteomes" id="UP000051562">
    <property type="component" value="Unassembled WGS sequence"/>
</dbReference>
<dbReference type="EMBL" id="FUYX01000005">
    <property type="protein sequence ID" value="SKB78720.1"/>
    <property type="molecule type" value="Genomic_DNA"/>
</dbReference>